<evidence type="ECO:0008006" key="5">
    <source>
        <dbReference type="Google" id="ProtNLM"/>
    </source>
</evidence>
<reference evidence="3 4" key="1">
    <citation type="journal article" date="2012" name="J. Bacteriol.">
        <title>Genome Sequence of Gallaecimonas xiamenensis Type Strain 3-C-1.</title>
        <authorList>
            <person name="Lai Q."/>
            <person name="Wang L."/>
            <person name="Wang W."/>
            <person name="Shao Z."/>
        </authorList>
    </citation>
    <scope>NUCLEOTIDE SEQUENCE [LARGE SCALE GENOMIC DNA]</scope>
    <source>
        <strain evidence="3 4">3-C-1</strain>
    </source>
</reference>
<evidence type="ECO:0000256" key="2">
    <source>
        <dbReference type="SAM" id="Phobius"/>
    </source>
</evidence>
<gene>
    <name evidence="3" type="ORF">B3C1_08106</name>
</gene>
<dbReference type="EMBL" id="AMRI01000009">
    <property type="protein sequence ID" value="EKE75224.1"/>
    <property type="molecule type" value="Genomic_DNA"/>
</dbReference>
<sequence>MTPYIVGAVVVILLVVMVAINMMQQQKQKQEAARRQEVAKCRAIIDETETLLPIAGQMPISSTLVAMLHRRHAEALAHLYRLTSDAKIKSRAEDAHGQYLKAHKTKRPGDDNIRLPDNEQQMVQLLQAIKLLIAVARTEFNKGKVDAETFRLESAFLDRIRLKINIEGLITRGVSAKSVKQLGSARQFLNKAKQLAAGHAHQDPYLRTKVLQIQAHLDEINGKGPAVAANGTPTPGAPEAPKAQAKPKPKTGAQQLDDIDLIFSPKKKW</sequence>
<dbReference type="OrthoDB" id="5899712at2"/>
<dbReference type="Proteomes" id="UP000006755">
    <property type="component" value="Unassembled WGS sequence"/>
</dbReference>
<dbReference type="eggNOG" id="ENOG502Z831">
    <property type="taxonomic scope" value="Bacteria"/>
</dbReference>
<name>K2JY53_9GAMM</name>
<evidence type="ECO:0000313" key="3">
    <source>
        <dbReference type="EMBL" id="EKE75224.1"/>
    </source>
</evidence>
<evidence type="ECO:0000313" key="4">
    <source>
        <dbReference type="Proteomes" id="UP000006755"/>
    </source>
</evidence>
<comment type="caution">
    <text evidence="3">The sequence shown here is derived from an EMBL/GenBank/DDBJ whole genome shotgun (WGS) entry which is preliminary data.</text>
</comment>
<dbReference type="STRING" id="745411.B3C1_08106"/>
<dbReference type="RefSeq" id="WP_008484105.1">
    <property type="nucleotide sequence ID" value="NZ_AMRI01000009.1"/>
</dbReference>
<keyword evidence="4" id="KW-1185">Reference proteome</keyword>
<dbReference type="AlphaFoldDB" id="K2JY53"/>
<proteinExistence type="predicted"/>
<keyword evidence="2" id="KW-1133">Transmembrane helix</keyword>
<keyword evidence="2" id="KW-0812">Transmembrane</keyword>
<feature type="region of interest" description="Disordered" evidence="1">
    <location>
        <begin position="223"/>
        <end position="257"/>
    </location>
</feature>
<feature type="transmembrane region" description="Helical" evidence="2">
    <location>
        <begin position="6"/>
        <end position="24"/>
    </location>
</feature>
<keyword evidence="2" id="KW-0472">Membrane</keyword>
<protein>
    <recommendedName>
        <fullName evidence="5">DNA repair ATPase</fullName>
    </recommendedName>
</protein>
<organism evidence="3 4">
    <name type="scientific">Gallaecimonas xiamenensis 3-C-1</name>
    <dbReference type="NCBI Taxonomy" id="745411"/>
    <lineage>
        <taxon>Bacteria</taxon>
        <taxon>Pseudomonadati</taxon>
        <taxon>Pseudomonadota</taxon>
        <taxon>Gammaproteobacteria</taxon>
        <taxon>Enterobacterales</taxon>
        <taxon>Gallaecimonadaceae</taxon>
        <taxon>Gallaecimonas</taxon>
    </lineage>
</organism>
<feature type="compositionally biased region" description="Low complexity" evidence="1">
    <location>
        <begin position="237"/>
        <end position="255"/>
    </location>
</feature>
<accession>K2JY53</accession>
<evidence type="ECO:0000256" key="1">
    <source>
        <dbReference type="SAM" id="MobiDB-lite"/>
    </source>
</evidence>